<organism evidence="1 2">
    <name type="scientific">Obba rivulosa</name>
    <dbReference type="NCBI Taxonomy" id="1052685"/>
    <lineage>
        <taxon>Eukaryota</taxon>
        <taxon>Fungi</taxon>
        <taxon>Dikarya</taxon>
        <taxon>Basidiomycota</taxon>
        <taxon>Agaricomycotina</taxon>
        <taxon>Agaricomycetes</taxon>
        <taxon>Polyporales</taxon>
        <taxon>Gelatoporiaceae</taxon>
        <taxon>Obba</taxon>
    </lineage>
</organism>
<reference evidence="1 2" key="1">
    <citation type="submission" date="2016-07" db="EMBL/GenBank/DDBJ databases">
        <title>Draft genome of the white-rot fungus Obba rivulosa 3A-2.</title>
        <authorList>
            <consortium name="DOE Joint Genome Institute"/>
            <person name="Miettinen O."/>
            <person name="Riley R."/>
            <person name="Acob R."/>
            <person name="Barry K."/>
            <person name="Cullen D."/>
            <person name="De Vries R."/>
            <person name="Hainaut M."/>
            <person name="Hatakka A."/>
            <person name="Henrissat B."/>
            <person name="Hilden K."/>
            <person name="Kuo R."/>
            <person name="Labutti K."/>
            <person name="Lipzen A."/>
            <person name="Makela M.R."/>
            <person name="Sandor L."/>
            <person name="Spatafora J.W."/>
            <person name="Grigoriev I.V."/>
            <person name="Hibbett D.S."/>
        </authorList>
    </citation>
    <scope>NUCLEOTIDE SEQUENCE [LARGE SCALE GENOMIC DNA]</scope>
    <source>
        <strain evidence="1 2">3A-2</strain>
    </source>
</reference>
<sequence length="246" mass="27458">MAMSGKVVRRMSLRPNILMVEIAGNVKSQSSIPKPHKVMSYWSFVKLNCEKMFDEYASIAQQLFMIAHSSRKRLRSVMISASALSSMWMFKGDAHKYLWSRKVARELDGAMAETEGQTVRLVVAALIDEPMRRLRAKSELGHDEKDGDTGLHIRPAVAMNAVCGESLVVQAKVEGTYHATAITTAFFPIMSGVNWAPIAIINFLRLVTQANSLEDASCSLLHAQERWRWGTLTCEENPSMGFFESG</sequence>
<dbReference type="EMBL" id="KV722534">
    <property type="protein sequence ID" value="OCH86318.1"/>
    <property type="molecule type" value="Genomic_DNA"/>
</dbReference>
<dbReference type="Proteomes" id="UP000250043">
    <property type="component" value="Unassembled WGS sequence"/>
</dbReference>
<protein>
    <submittedName>
        <fullName evidence="1">Uncharacterized protein</fullName>
    </submittedName>
</protein>
<gene>
    <name evidence="1" type="ORF">OBBRIDRAFT_806879</name>
</gene>
<dbReference type="AlphaFoldDB" id="A0A8E2ALE1"/>
<name>A0A8E2ALE1_9APHY</name>
<keyword evidence="2" id="KW-1185">Reference proteome</keyword>
<accession>A0A8E2ALE1</accession>
<evidence type="ECO:0000313" key="1">
    <source>
        <dbReference type="EMBL" id="OCH86318.1"/>
    </source>
</evidence>
<evidence type="ECO:0000313" key="2">
    <source>
        <dbReference type="Proteomes" id="UP000250043"/>
    </source>
</evidence>
<proteinExistence type="predicted"/>